<evidence type="ECO:0000313" key="4">
    <source>
        <dbReference type="EMBL" id="MFD2215334.1"/>
    </source>
</evidence>
<comment type="caution">
    <text evidence="4">The sequence shown here is derived from an EMBL/GenBank/DDBJ whole genome shotgun (WGS) entry which is preliminary data.</text>
</comment>
<dbReference type="PANTHER" id="PTHR30461:SF23">
    <property type="entry name" value="DNA RECOMBINASE-RELATED"/>
    <property type="match status" value="1"/>
</dbReference>
<sequence length="498" mass="58019">MKRAYSYVRISTGKQENNTSIENQRKVIKDFCAAQGYELVTTYSETASAKSINGRSQFIKMINDLISSKDVDYLIVLKIDRAFRKLLDSLYIWDKLQEHNKYFISILDNVNTIYPYSKDTFIFSAYQAEKEREYNLVKTYSGMKIKASKGLFNGGKVLGYESVNGNLRVIPNEVALVRYIFKKYVYDNWGYKKIASELNLQGIKTTRNKEWTTNTIKTILENDIYIGYIKWKDTYTEGQHKKIIPQKLWDKAQEIKSKKSIQPKKIHPGTYPLSGLLKCPQCGSPMVQGNSSQKYKYYQCNKNKMSGKSVCSSNLVKKEYAEEYVLDKVVSYLNTLNLSALLKQIILSNLNSTLVSLEEEATILKNSLKQAEKKLSDLLTSFYKQDEETDDEEKLSTETFKAIVFETDYLKRKDQQKLTELNNRIEIQKKIDINSDIEFLINDFKHFYHIISDQDKKLLFHNFIKEIHVLKGNSVKERKIKEIIFHFDNNDINSIFPI</sequence>
<name>A0ABW5C110_9BACI</name>
<dbReference type="Gene3D" id="3.40.50.1390">
    <property type="entry name" value="Resolvase, N-terminal catalytic domain"/>
    <property type="match status" value="1"/>
</dbReference>
<keyword evidence="1" id="KW-0175">Coiled coil</keyword>
<dbReference type="Gene3D" id="3.90.1750.20">
    <property type="entry name" value="Putative Large Serine Recombinase, Chain B, Domain 2"/>
    <property type="match status" value="1"/>
</dbReference>
<dbReference type="PROSITE" id="PS51737">
    <property type="entry name" value="RECOMBINASE_DNA_BIND"/>
    <property type="match status" value="1"/>
</dbReference>
<feature type="coiled-coil region" evidence="1">
    <location>
        <begin position="347"/>
        <end position="381"/>
    </location>
</feature>
<dbReference type="InterPro" id="IPR025827">
    <property type="entry name" value="Zn_ribbon_recom_dom"/>
</dbReference>
<dbReference type="Proteomes" id="UP001597318">
    <property type="component" value="Unassembled WGS sequence"/>
</dbReference>
<dbReference type="CDD" id="cd00338">
    <property type="entry name" value="Ser_Recombinase"/>
    <property type="match status" value="1"/>
</dbReference>
<proteinExistence type="predicted"/>
<dbReference type="RefSeq" id="WP_379052566.1">
    <property type="nucleotide sequence ID" value="NZ_JBHUIK010000003.1"/>
</dbReference>
<dbReference type="EMBL" id="JBHUIK010000003">
    <property type="protein sequence ID" value="MFD2215334.1"/>
    <property type="molecule type" value="Genomic_DNA"/>
</dbReference>
<accession>A0ABW5C110</accession>
<feature type="domain" description="Recombinase" evidence="3">
    <location>
        <begin position="157"/>
        <end position="262"/>
    </location>
</feature>
<keyword evidence="5" id="KW-1185">Reference proteome</keyword>
<organism evidence="4 5">
    <name type="scientific">Metabacillus endolithicus</name>
    <dbReference type="NCBI Taxonomy" id="1535204"/>
    <lineage>
        <taxon>Bacteria</taxon>
        <taxon>Bacillati</taxon>
        <taxon>Bacillota</taxon>
        <taxon>Bacilli</taxon>
        <taxon>Bacillales</taxon>
        <taxon>Bacillaceae</taxon>
        <taxon>Metabacillus</taxon>
    </lineage>
</organism>
<dbReference type="Pfam" id="PF00239">
    <property type="entry name" value="Resolvase"/>
    <property type="match status" value="1"/>
</dbReference>
<evidence type="ECO:0000256" key="1">
    <source>
        <dbReference type="SAM" id="Coils"/>
    </source>
</evidence>
<dbReference type="InterPro" id="IPR011109">
    <property type="entry name" value="DNA_bind_recombinase_dom"/>
</dbReference>
<dbReference type="SUPFAM" id="SSF53041">
    <property type="entry name" value="Resolvase-like"/>
    <property type="match status" value="1"/>
</dbReference>
<evidence type="ECO:0000259" key="2">
    <source>
        <dbReference type="PROSITE" id="PS51736"/>
    </source>
</evidence>
<dbReference type="PROSITE" id="PS51736">
    <property type="entry name" value="RECOMBINASES_3"/>
    <property type="match status" value="1"/>
</dbReference>
<dbReference type="Pfam" id="PF13408">
    <property type="entry name" value="Zn_ribbon_recom"/>
    <property type="match status" value="1"/>
</dbReference>
<dbReference type="Pfam" id="PF07508">
    <property type="entry name" value="Recombinase"/>
    <property type="match status" value="1"/>
</dbReference>
<dbReference type="InterPro" id="IPR006119">
    <property type="entry name" value="Resolv_N"/>
</dbReference>
<feature type="domain" description="Resolvase/invertase-type recombinase catalytic" evidence="2">
    <location>
        <begin position="3"/>
        <end position="150"/>
    </location>
</feature>
<gene>
    <name evidence="4" type="ORF">ACFSKK_16700</name>
</gene>
<dbReference type="InterPro" id="IPR050639">
    <property type="entry name" value="SSR_resolvase"/>
</dbReference>
<dbReference type="InterPro" id="IPR036162">
    <property type="entry name" value="Resolvase-like_N_sf"/>
</dbReference>
<protein>
    <submittedName>
        <fullName evidence="4">Recombinase family protein</fullName>
    </submittedName>
</protein>
<evidence type="ECO:0000313" key="5">
    <source>
        <dbReference type="Proteomes" id="UP001597318"/>
    </source>
</evidence>
<dbReference type="PANTHER" id="PTHR30461">
    <property type="entry name" value="DNA-INVERTASE FROM LAMBDOID PROPHAGE"/>
    <property type="match status" value="1"/>
</dbReference>
<dbReference type="InterPro" id="IPR038109">
    <property type="entry name" value="DNA_bind_recomb_sf"/>
</dbReference>
<dbReference type="SMART" id="SM00857">
    <property type="entry name" value="Resolvase"/>
    <property type="match status" value="1"/>
</dbReference>
<evidence type="ECO:0000259" key="3">
    <source>
        <dbReference type="PROSITE" id="PS51737"/>
    </source>
</evidence>
<reference evidence="5" key="1">
    <citation type="journal article" date="2019" name="Int. J. Syst. Evol. Microbiol.">
        <title>The Global Catalogue of Microorganisms (GCM) 10K type strain sequencing project: providing services to taxonomists for standard genome sequencing and annotation.</title>
        <authorList>
            <consortium name="The Broad Institute Genomics Platform"/>
            <consortium name="The Broad Institute Genome Sequencing Center for Infectious Disease"/>
            <person name="Wu L."/>
            <person name="Ma J."/>
        </authorList>
    </citation>
    <scope>NUCLEOTIDE SEQUENCE [LARGE SCALE GENOMIC DNA]</scope>
    <source>
        <strain evidence="5">CGMCC 1.15474</strain>
    </source>
</reference>